<comment type="caution">
    <text evidence="1">The sequence shown here is derived from an EMBL/GenBank/DDBJ whole genome shotgun (WGS) entry which is preliminary data.</text>
</comment>
<keyword evidence="2" id="KW-1185">Reference proteome</keyword>
<accession>A0ACC0XJI3</accession>
<sequence length="67" mass="7844">MTPNDTVSLTKTQFLARFYILRSPTRYHHFFILISPFPTHPSSTFLLPSPIHSLFSFFFLAFLYSSL</sequence>
<dbReference type="Proteomes" id="UP001163603">
    <property type="component" value="Chromosome 12"/>
</dbReference>
<name>A0ACC0XJI3_9ROSI</name>
<gene>
    <name evidence="1" type="ORF">Pint_12152</name>
</gene>
<evidence type="ECO:0000313" key="2">
    <source>
        <dbReference type="Proteomes" id="UP001163603"/>
    </source>
</evidence>
<dbReference type="EMBL" id="CM047747">
    <property type="protein sequence ID" value="KAJ0018515.1"/>
    <property type="molecule type" value="Genomic_DNA"/>
</dbReference>
<organism evidence="1 2">
    <name type="scientific">Pistacia integerrima</name>
    <dbReference type="NCBI Taxonomy" id="434235"/>
    <lineage>
        <taxon>Eukaryota</taxon>
        <taxon>Viridiplantae</taxon>
        <taxon>Streptophyta</taxon>
        <taxon>Embryophyta</taxon>
        <taxon>Tracheophyta</taxon>
        <taxon>Spermatophyta</taxon>
        <taxon>Magnoliopsida</taxon>
        <taxon>eudicotyledons</taxon>
        <taxon>Gunneridae</taxon>
        <taxon>Pentapetalae</taxon>
        <taxon>rosids</taxon>
        <taxon>malvids</taxon>
        <taxon>Sapindales</taxon>
        <taxon>Anacardiaceae</taxon>
        <taxon>Pistacia</taxon>
    </lineage>
</organism>
<reference evidence="2" key="1">
    <citation type="journal article" date="2023" name="G3 (Bethesda)">
        <title>Genome assembly and association tests identify interacting loci associated with vigor, precocity, and sex in interspecific pistachio rootstocks.</title>
        <authorList>
            <person name="Palmer W."/>
            <person name="Jacygrad E."/>
            <person name="Sagayaradj S."/>
            <person name="Cavanaugh K."/>
            <person name="Han R."/>
            <person name="Bertier L."/>
            <person name="Beede B."/>
            <person name="Kafkas S."/>
            <person name="Golino D."/>
            <person name="Preece J."/>
            <person name="Michelmore R."/>
        </authorList>
    </citation>
    <scope>NUCLEOTIDE SEQUENCE [LARGE SCALE GENOMIC DNA]</scope>
</reference>
<proteinExistence type="predicted"/>
<evidence type="ECO:0000313" key="1">
    <source>
        <dbReference type="EMBL" id="KAJ0018515.1"/>
    </source>
</evidence>
<protein>
    <submittedName>
        <fullName evidence="1">Uncharacterized protein</fullName>
    </submittedName>
</protein>